<evidence type="ECO:0000313" key="1">
    <source>
        <dbReference type="EMBL" id="KAG2657610.1"/>
    </source>
</evidence>
<name>A0A8T0XC16_PANVG</name>
<proteinExistence type="predicted"/>
<comment type="caution">
    <text evidence="1">The sequence shown here is derived from an EMBL/GenBank/DDBJ whole genome shotgun (WGS) entry which is preliminary data.</text>
</comment>
<gene>
    <name evidence="1" type="ORF">PVAP13_1KG201800</name>
</gene>
<keyword evidence="2" id="KW-1185">Reference proteome</keyword>
<reference evidence="1" key="1">
    <citation type="submission" date="2020-05" db="EMBL/GenBank/DDBJ databases">
        <title>WGS assembly of Panicum virgatum.</title>
        <authorList>
            <person name="Lovell J.T."/>
            <person name="Jenkins J."/>
            <person name="Shu S."/>
            <person name="Juenger T.E."/>
            <person name="Schmutz J."/>
        </authorList>
    </citation>
    <scope>NUCLEOTIDE SEQUENCE</scope>
    <source>
        <strain evidence="1">AP13</strain>
    </source>
</reference>
<sequence>MSKRKGSPDSNSPVKRRVIKKVTTRKIQTVPDRMSVEGTEKIVGQGAIIPVSVKGATPIKRHVVERHVPPSPFDLNLIPRTKSISVIEKVYKNFVAEDSSALNRIWFNHDDPWPLTLTGQQLWKAFVGEVPITTETVDAIIRLLQEKDPLMYKDCGCDESQWQHLLPPSFTDFVLAKNDGIHSDKIKRKFLLRP</sequence>
<dbReference type="AlphaFoldDB" id="A0A8T0XC16"/>
<dbReference type="EMBL" id="CM029037">
    <property type="protein sequence ID" value="KAG2657610.1"/>
    <property type="molecule type" value="Genomic_DNA"/>
</dbReference>
<dbReference type="EMBL" id="CM029037">
    <property type="protein sequence ID" value="KAG2657609.1"/>
    <property type="molecule type" value="Genomic_DNA"/>
</dbReference>
<organism evidence="1 2">
    <name type="scientific">Panicum virgatum</name>
    <name type="common">Blackwell switchgrass</name>
    <dbReference type="NCBI Taxonomy" id="38727"/>
    <lineage>
        <taxon>Eukaryota</taxon>
        <taxon>Viridiplantae</taxon>
        <taxon>Streptophyta</taxon>
        <taxon>Embryophyta</taxon>
        <taxon>Tracheophyta</taxon>
        <taxon>Spermatophyta</taxon>
        <taxon>Magnoliopsida</taxon>
        <taxon>Liliopsida</taxon>
        <taxon>Poales</taxon>
        <taxon>Poaceae</taxon>
        <taxon>PACMAD clade</taxon>
        <taxon>Panicoideae</taxon>
        <taxon>Panicodae</taxon>
        <taxon>Paniceae</taxon>
        <taxon>Panicinae</taxon>
        <taxon>Panicum</taxon>
        <taxon>Panicum sect. Hiantes</taxon>
    </lineage>
</organism>
<evidence type="ECO:0000313" key="2">
    <source>
        <dbReference type="Proteomes" id="UP000823388"/>
    </source>
</evidence>
<protein>
    <submittedName>
        <fullName evidence="1">Uncharacterized protein</fullName>
    </submittedName>
</protein>
<dbReference type="Proteomes" id="UP000823388">
    <property type="component" value="Chromosome 1K"/>
</dbReference>
<accession>A0A8T0XC16</accession>